<protein>
    <submittedName>
        <fullName evidence="2">Uncharacterized protein</fullName>
    </submittedName>
</protein>
<evidence type="ECO:0000313" key="2">
    <source>
        <dbReference type="EMBL" id="KAF2124795.1"/>
    </source>
</evidence>
<organism evidence="2 3">
    <name type="scientific">Dothidotthia symphoricarpi CBS 119687</name>
    <dbReference type="NCBI Taxonomy" id="1392245"/>
    <lineage>
        <taxon>Eukaryota</taxon>
        <taxon>Fungi</taxon>
        <taxon>Dikarya</taxon>
        <taxon>Ascomycota</taxon>
        <taxon>Pezizomycotina</taxon>
        <taxon>Dothideomycetes</taxon>
        <taxon>Pleosporomycetidae</taxon>
        <taxon>Pleosporales</taxon>
        <taxon>Dothidotthiaceae</taxon>
        <taxon>Dothidotthia</taxon>
    </lineage>
</organism>
<dbReference type="RefSeq" id="XP_033519188.1">
    <property type="nucleotide sequence ID" value="XM_033670909.1"/>
</dbReference>
<feature type="compositionally biased region" description="Basic and acidic residues" evidence="1">
    <location>
        <begin position="289"/>
        <end position="303"/>
    </location>
</feature>
<feature type="compositionally biased region" description="Basic residues" evidence="1">
    <location>
        <begin position="315"/>
        <end position="329"/>
    </location>
</feature>
<dbReference type="EMBL" id="ML977518">
    <property type="protein sequence ID" value="KAF2124795.1"/>
    <property type="molecule type" value="Genomic_DNA"/>
</dbReference>
<feature type="compositionally biased region" description="Basic and acidic residues" evidence="1">
    <location>
        <begin position="854"/>
        <end position="863"/>
    </location>
</feature>
<reference evidence="2" key="1">
    <citation type="journal article" date="2020" name="Stud. Mycol.">
        <title>101 Dothideomycetes genomes: a test case for predicting lifestyles and emergence of pathogens.</title>
        <authorList>
            <person name="Haridas S."/>
            <person name="Albert R."/>
            <person name="Binder M."/>
            <person name="Bloem J."/>
            <person name="Labutti K."/>
            <person name="Salamov A."/>
            <person name="Andreopoulos B."/>
            <person name="Baker S."/>
            <person name="Barry K."/>
            <person name="Bills G."/>
            <person name="Bluhm B."/>
            <person name="Cannon C."/>
            <person name="Castanera R."/>
            <person name="Culley D."/>
            <person name="Daum C."/>
            <person name="Ezra D."/>
            <person name="Gonzalez J."/>
            <person name="Henrissat B."/>
            <person name="Kuo A."/>
            <person name="Liang C."/>
            <person name="Lipzen A."/>
            <person name="Lutzoni F."/>
            <person name="Magnuson J."/>
            <person name="Mondo S."/>
            <person name="Nolan M."/>
            <person name="Ohm R."/>
            <person name="Pangilinan J."/>
            <person name="Park H.-J."/>
            <person name="Ramirez L."/>
            <person name="Alfaro M."/>
            <person name="Sun H."/>
            <person name="Tritt A."/>
            <person name="Yoshinaga Y."/>
            <person name="Zwiers L.-H."/>
            <person name="Turgeon B."/>
            <person name="Goodwin S."/>
            <person name="Spatafora J."/>
            <person name="Crous P."/>
            <person name="Grigoriev I."/>
        </authorList>
    </citation>
    <scope>NUCLEOTIDE SEQUENCE</scope>
    <source>
        <strain evidence="2">CBS 119687</strain>
    </source>
</reference>
<keyword evidence="3" id="KW-1185">Reference proteome</keyword>
<name>A0A6A6A0N3_9PLEO</name>
<evidence type="ECO:0000256" key="1">
    <source>
        <dbReference type="SAM" id="MobiDB-lite"/>
    </source>
</evidence>
<dbReference type="GeneID" id="54411341"/>
<gene>
    <name evidence="2" type="ORF">P153DRAFT_390264</name>
</gene>
<feature type="region of interest" description="Disordered" evidence="1">
    <location>
        <begin position="837"/>
        <end position="902"/>
    </location>
</feature>
<feature type="compositionally biased region" description="Basic residues" evidence="1">
    <location>
        <begin position="714"/>
        <end position="724"/>
    </location>
</feature>
<dbReference type="AlphaFoldDB" id="A0A6A6A0N3"/>
<dbReference type="OrthoDB" id="5307331at2759"/>
<sequence>MFQEPIDHTKHGIPQLVAEDLDDPSSTQTSHHQDLAACMEQYPDLFALEESMTSQVNPRVDDDIALGQIGLPSLYPVDMGPVDMDSDLSVWNDLFNNTYAIDSFANDYDTRQYQNNNQSDPELFADFLQQWETPNNVEPQDQTSTCHQRIGDMQVTPQYAFDPSLLNYPSEDVVPLDSADTFFAQTGCDSIPVQPTQTTPGFAAIPYDPHLWSYPPIPYHEPFVRPDSIYPDPSDLMYPTQPYFVTQPDLFHGYVPINQPKQSFELDPFLEDYTQNYTSQQQLQYEHVDVEHTSKSKPGRDSTDCDSEEDDRPIKQPRRPKGTNKKNKPKLTSTHSEEDSRRFSAASSTSSLDKPATVKVYRAGCKPQKPKDKWWLRINNSTQGETTRTAKIEEWNNEYKFKPLPIGNWATGKFQFQYAHNFESEQLQDTPISARKVHEYITKYPKDGKKGLVLWIQRTPADSGRRYGSKGHSECLFKNCPKRVVGGQDGTIDVGHYRVAFDEKFTFYGKKTDPYDCPAYAHLYCMERFLDFEYICEVADVRADVRSDMPLEPNGKAAFSFLGKPQLPVLKKFVKAAAVGKLRDTTEFREYPRHEEYAPGSRKLHDHTLVYHMSTASWDTKTRSLKKQFLQRTLTPNQQGVNRGDLEMAMVDKKVRKRGKGKKRKSAGKEASLMELYEECDPEITRRMSLLKRELADILAEEAAEDADETAGNGRKRPKQKKRKPTEDDEEDYAYADGDGSPGKRQRTRHPLDDQQLRVLDTHSGSVLSLSPPCHDDQCCPPANLSLLDPQLDWLPTGPTPVFPELSIDDFPKPETQVPSLSDPEVQKLFALQRRQSNAGLAPSGGIMKSPSHGTKEPKHAGFERQPVSGQKEYRVDDPPRVVSGATGERRSARIAAKQGGS</sequence>
<accession>A0A6A6A0N3</accession>
<dbReference type="Proteomes" id="UP000799771">
    <property type="component" value="Unassembled WGS sequence"/>
</dbReference>
<evidence type="ECO:0000313" key="3">
    <source>
        <dbReference type="Proteomes" id="UP000799771"/>
    </source>
</evidence>
<feature type="region of interest" description="Disordered" evidence="1">
    <location>
        <begin position="704"/>
        <end position="751"/>
    </location>
</feature>
<proteinExistence type="predicted"/>
<feature type="region of interest" description="Disordered" evidence="1">
    <location>
        <begin position="289"/>
        <end position="351"/>
    </location>
</feature>